<dbReference type="InterPro" id="IPR051348">
    <property type="entry name" value="U-box_ubiquitin_ligases"/>
</dbReference>
<dbReference type="Proteomes" id="UP000650467">
    <property type="component" value="Unassembled WGS sequence"/>
</dbReference>
<keyword evidence="3" id="KW-0812">Transmembrane</keyword>
<feature type="signal peptide" evidence="4">
    <location>
        <begin position="1"/>
        <end position="25"/>
    </location>
</feature>
<dbReference type="SUPFAM" id="SSF57850">
    <property type="entry name" value="RING/U-box"/>
    <property type="match status" value="1"/>
</dbReference>
<feature type="region of interest" description="Disordered" evidence="2">
    <location>
        <begin position="79"/>
        <end position="112"/>
    </location>
</feature>
<feature type="compositionally biased region" description="Pro residues" evidence="2">
    <location>
        <begin position="406"/>
        <end position="416"/>
    </location>
</feature>
<dbReference type="OrthoDB" id="10064100at2759"/>
<keyword evidence="7" id="KW-1185">Reference proteome</keyword>
<keyword evidence="1" id="KW-0833">Ubl conjugation pathway</keyword>
<feature type="compositionally biased region" description="Low complexity" evidence="2">
    <location>
        <begin position="915"/>
        <end position="928"/>
    </location>
</feature>
<dbReference type="SMART" id="SM00504">
    <property type="entry name" value="Ubox"/>
    <property type="match status" value="1"/>
</dbReference>
<evidence type="ECO:0000256" key="1">
    <source>
        <dbReference type="ARBA" id="ARBA00022786"/>
    </source>
</evidence>
<dbReference type="PANTHER" id="PTHR45647">
    <property type="entry name" value="OS02G0152300 PROTEIN"/>
    <property type="match status" value="1"/>
</dbReference>
<keyword evidence="3" id="KW-1133">Transmembrane helix</keyword>
<comment type="caution">
    <text evidence="6">The sequence shown here is derived from an EMBL/GenBank/DDBJ whole genome shotgun (WGS) entry which is preliminary data.</text>
</comment>
<keyword evidence="3" id="KW-0472">Membrane</keyword>
<evidence type="ECO:0000313" key="7">
    <source>
        <dbReference type="Proteomes" id="UP000650467"/>
    </source>
</evidence>
<feature type="region of interest" description="Disordered" evidence="2">
    <location>
        <begin position="912"/>
        <end position="948"/>
    </location>
</feature>
<dbReference type="EMBL" id="JAEHOC010000023">
    <property type="protein sequence ID" value="KAG2431713.1"/>
    <property type="molecule type" value="Genomic_DNA"/>
</dbReference>
<name>A0A835VZK4_CHLIN</name>
<reference evidence="6" key="1">
    <citation type="journal article" date="2020" name="bioRxiv">
        <title>Comparative genomics of Chlamydomonas.</title>
        <authorList>
            <person name="Craig R.J."/>
            <person name="Hasan A.R."/>
            <person name="Ness R.W."/>
            <person name="Keightley P.D."/>
        </authorList>
    </citation>
    <scope>NUCLEOTIDE SEQUENCE</scope>
    <source>
        <strain evidence="6">SAG 7.73</strain>
    </source>
</reference>
<dbReference type="GO" id="GO:0004842">
    <property type="term" value="F:ubiquitin-protein transferase activity"/>
    <property type="evidence" value="ECO:0007669"/>
    <property type="project" value="InterPro"/>
</dbReference>
<dbReference type="UniPathway" id="UPA00143"/>
<evidence type="ECO:0000259" key="5">
    <source>
        <dbReference type="PROSITE" id="PS51698"/>
    </source>
</evidence>
<dbReference type="InterPro" id="IPR049004">
    <property type="entry name" value="SVN-like_dom"/>
</dbReference>
<dbReference type="InterPro" id="IPR003613">
    <property type="entry name" value="Ubox_domain"/>
</dbReference>
<gene>
    <name evidence="6" type="ORF">HXX76_009212</name>
</gene>
<keyword evidence="4" id="KW-0732">Signal</keyword>
<feature type="region of interest" description="Disordered" evidence="2">
    <location>
        <begin position="400"/>
        <end position="419"/>
    </location>
</feature>
<evidence type="ECO:0000313" key="6">
    <source>
        <dbReference type="EMBL" id="KAG2431713.1"/>
    </source>
</evidence>
<organism evidence="6 7">
    <name type="scientific">Chlamydomonas incerta</name>
    <dbReference type="NCBI Taxonomy" id="51695"/>
    <lineage>
        <taxon>Eukaryota</taxon>
        <taxon>Viridiplantae</taxon>
        <taxon>Chlorophyta</taxon>
        <taxon>core chlorophytes</taxon>
        <taxon>Chlorophyceae</taxon>
        <taxon>CS clade</taxon>
        <taxon>Chlamydomonadales</taxon>
        <taxon>Chlamydomonadaceae</taxon>
        <taxon>Chlamydomonas</taxon>
    </lineage>
</organism>
<dbReference type="GO" id="GO:0016567">
    <property type="term" value="P:protein ubiquitination"/>
    <property type="evidence" value="ECO:0007669"/>
    <property type="project" value="UniProtKB-UniPathway"/>
</dbReference>
<proteinExistence type="predicted"/>
<accession>A0A835VZK4</accession>
<dbReference type="Pfam" id="PF20888">
    <property type="entry name" value="SVN"/>
    <property type="match status" value="1"/>
</dbReference>
<dbReference type="AlphaFoldDB" id="A0A835VZK4"/>
<feature type="transmembrane region" description="Helical" evidence="3">
    <location>
        <begin position="350"/>
        <end position="376"/>
    </location>
</feature>
<dbReference type="InterPro" id="IPR013083">
    <property type="entry name" value="Znf_RING/FYVE/PHD"/>
</dbReference>
<evidence type="ECO:0000256" key="4">
    <source>
        <dbReference type="SAM" id="SignalP"/>
    </source>
</evidence>
<feature type="domain" description="U-box" evidence="5">
    <location>
        <begin position="947"/>
        <end position="1027"/>
    </location>
</feature>
<evidence type="ECO:0000256" key="3">
    <source>
        <dbReference type="SAM" id="Phobius"/>
    </source>
</evidence>
<dbReference type="Pfam" id="PF04564">
    <property type="entry name" value="U-box"/>
    <property type="match status" value="1"/>
</dbReference>
<dbReference type="PROSITE" id="PS51698">
    <property type="entry name" value="U_BOX"/>
    <property type="match status" value="1"/>
</dbReference>
<protein>
    <recommendedName>
        <fullName evidence="5">U-box domain-containing protein</fullName>
    </recommendedName>
</protein>
<feature type="chain" id="PRO_5032308270" description="U-box domain-containing protein" evidence="4">
    <location>
        <begin position="26"/>
        <end position="1037"/>
    </location>
</feature>
<dbReference type="Gene3D" id="3.30.40.10">
    <property type="entry name" value="Zinc/RING finger domain, C3HC4 (zinc finger)"/>
    <property type="match status" value="1"/>
</dbReference>
<sequence length="1037" mass="105964">MSPVSRSVRFQSVLLFGALFQAASAASIVCVKPLDGTYSWNEATNSLGPSRCSSDCECAGARYCSSFGFCAGVATLAGAPPPPPRPSPRPPRPSPPPRPPSPPAPPAPPPPSINTRLSRYFCGSTYSSSLTSPSSSTSSNNPYRNITGAQYITDDAAARTANALLSITIRSSLVTTYEAWSTYRDLGRGPLHSAYNSTYPLYTINLTSAWSPTSPDRIAAVSACCYMSSVPILGVRSVTAYRLLFRTQSGLVRRLGDLSDGGPGLCLSNTISQSWEPVPAGYLLAGLATEETQSWDVDFSRIAFVFVSIPGCTDALAPFPPLPPLPPSFAYGGASRSGGSSSSGGSSNSAFVGIIVGVVVGVTALLSASIFAYVMLKRRAQRRFGSDEVRFSANTCSFYPRNHPASRPPPPPPPQYNPLQQHYQQVQYPPPPQPYPYAYQSSAFAAGAAAAAAGPGLSRTASGPAPTPRFVPSLRRQATLSDSIALQLQVLFGENAVIQVRPGAAELAMGAAAGGGFAAAAAAGPSVTVAVGGGSVAAPPPRTFTAAELAAATAGFAESRLLAWLPAPMRPPPPAPAMVGGGGRVYIGRLDATAGYGGGGGSAGGCQVAVWQIEDAPRAAVVVASAEPAAAASALPAGSVRRLAGLRHPHLLPLLGDCPDKLLLVYELAPSGLPVGATDGLPEFATLAARLAPPPSDTGAVDWSAAAPPLPVLGWRDRVRVGAEVAAVVAFLHTQTPPLFCRVPLDATRVVVDTATGRARLGFVALSGGGGGGGGTADMRAEAAAEDVRALGVLLLRLLTGDVAGGAAALEARVHSARQSDLSGGGGGRALASLVFDGAGGERWPAAEALAFVNAALRCCSASTSSGGSMGGAGPELEAAAAGGGPDLKDVVLPYLLQLGNRTRLYAWGQPPPHAAAAAHDQPPSSAAAGGGNGANGDAESADLPDDMPPLFLCPITQDVMEDPVVAADGFSYERAAIEQWIASSTAAGRAAPRSPMTNLAFEHKSLIPNRVLKSQIVAWREQQRQQAAAAQAGQAE</sequence>
<evidence type="ECO:0000256" key="2">
    <source>
        <dbReference type="SAM" id="MobiDB-lite"/>
    </source>
</evidence>
<dbReference type="PANTHER" id="PTHR45647:SF139">
    <property type="entry name" value="OS02G0152300 PROTEIN"/>
    <property type="match status" value="1"/>
</dbReference>
<dbReference type="CDD" id="cd16655">
    <property type="entry name" value="RING-Ubox_WDSUB1-like"/>
    <property type="match status" value="1"/>
</dbReference>